<proteinExistence type="predicted"/>
<organism evidence="2 3">
    <name type="scientific">Paracoccus tibetensis</name>
    <dbReference type="NCBI Taxonomy" id="336292"/>
    <lineage>
        <taxon>Bacteria</taxon>
        <taxon>Pseudomonadati</taxon>
        <taxon>Pseudomonadota</taxon>
        <taxon>Alphaproteobacteria</taxon>
        <taxon>Rhodobacterales</taxon>
        <taxon>Paracoccaceae</taxon>
        <taxon>Paracoccus</taxon>
    </lineage>
</organism>
<dbReference type="InterPro" id="IPR036086">
    <property type="entry name" value="ParB/Sulfiredoxin_sf"/>
</dbReference>
<feature type="domain" description="ParB-like N-terminal" evidence="1">
    <location>
        <begin position="26"/>
        <end position="118"/>
    </location>
</feature>
<dbReference type="Proteomes" id="UP000199502">
    <property type="component" value="Unassembled WGS sequence"/>
</dbReference>
<dbReference type="Gene3D" id="3.90.1530.10">
    <property type="entry name" value="Conserved hypothetical protein from pyrococcus furiosus pfu- 392566-001, ParB domain"/>
    <property type="match status" value="1"/>
</dbReference>
<accession>A0A1G5HDY9</accession>
<dbReference type="Pfam" id="PF02195">
    <property type="entry name" value="ParB_N"/>
    <property type="match status" value="1"/>
</dbReference>
<evidence type="ECO:0000259" key="1">
    <source>
        <dbReference type="SMART" id="SM00470"/>
    </source>
</evidence>
<dbReference type="EMBL" id="FMVT01000006">
    <property type="protein sequence ID" value="SCY62003.1"/>
    <property type="molecule type" value="Genomic_DNA"/>
</dbReference>
<gene>
    <name evidence="2" type="ORF">SAMN05660710_02129</name>
</gene>
<dbReference type="AlphaFoldDB" id="A0A1G5HDY9"/>
<protein>
    <submittedName>
        <fullName evidence="2">ParB-like nuclease domain-containing protein</fullName>
    </submittedName>
</protein>
<dbReference type="SMART" id="SM00470">
    <property type="entry name" value="ParB"/>
    <property type="match status" value="1"/>
</dbReference>
<evidence type="ECO:0000313" key="3">
    <source>
        <dbReference type="Proteomes" id="UP000199502"/>
    </source>
</evidence>
<dbReference type="InterPro" id="IPR003115">
    <property type="entry name" value="ParB_N"/>
</dbReference>
<dbReference type="RefSeq" id="WP_175453317.1">
    <property type="nucleotide sequence ID" value="NZ_FMVT01000006.1"/>
</dbReference>
<evidence type="ECO:0000313" key="2">
    <source>
        <dbReference type="EMBL" id="SCY62003.1"/>
    </source>
</evidence>
<reference evidence="2 3" key="1">
    <citation type="submission" date="2016-10" db="EMBL/GenBank/DDBJ databases">
        <authorList>
            <person name="de Groot N.N."/>
        </authorList>
    </citation>
    <scope>NUCLEOTIDE SEQUENCE [LARGE SCALE GENOMIC DNA]</scope>
    <source>
        <strain evidence="2 3">CGMCC 1.8925</strain>
    </source>
</reference>
<sequence>MTDYRAIDLAGMQPAQLASQPAPQLMWIEIKDLVIDDRYQRLLAEGNKRAISKIAADFRWSRFSPVLVAPIEGGRYALIDGQHRAHAAALCGIERVPAMVALVAPEEQAAAFIDVNTRQIRVSPHQIFRAALLAGEDWAVRCREAVEAAGCRLMGSNANTASKRPGQIYAIGLIRRMIEAHQEKAVTVGLTAMRKYDAGAIPNYSDALLTPWLGAVAATGAAVEELVEVLRSRRPWLVIDAADRMAEADGKPKATMRRDFFIIAIQAGRECVQ</sequence>
<name>A0A1G5HDY9_9RHOB</name>
<dbReference type="STRING" id="336292.SAMN05660710_02129"/>
<keyword evidence="3" id="KW-1185">Reference proteome</keyword>
<dbReference type="SUPFAM" id="SSF110849">
    <property type="entry name" value="ParB/Sulfiredoxin"/>
    <property type="match status" value="1"/>
</dbReference>